<dbReference type="Pfam" id="PF13487">
    <property type="entry name" value="HD_5"/>
    <property type="match status" value="1"/>
</dbReference>
<dbReference type="NCBIfam" id="TIGR00277">
    <property type="entry name" value="HDIG"/>
    <property type="match status" value="1"/>
</dbReference>
<dbReference type="Proteomes" id="UP001230207">
    <property type="component" value="Unassembled WGS sequence"/>
</dbReference>
<keyword evidence="4" id="KW-1185">Reference proteome</keyword>
<dbReference type="InterPro" id="IPR021812">
    <property type="entry name" value="DUF3391"/>
</dbReference>
<dbReference type="PANTHER" id="PTHR43155">
    <property type="entry name" value="CYCLIC DI-GMP PHOSPHODIESTERASE PA4108-RELATED"/>
    <property type="match status" value="1"/>
</dbReference>
<protein>
    <submittedName>
        <fullName evidence="3">Nucleotidyltransferase with HDIG domain</fullName>
    </submittedName>
</protein>
<dbReference type="SMART" id="SM00471">
    <property type="entry name" value="HDc"/>
    <property type="match status" value="1"/>
</dbReference>
<dbReference type="PROSITE" id="PS51832">
    <property type="entry name" value="HD_GYP"/>
    <property type="match status" value="1"/>
</dbReference>
<organism evidence="3 4">
    <name type="scientific">Pararhizobium capsulatum DSM 1112</name>
    <dbReference type="NCBI Taxonomy" id="1121113"/>
    <lineage>
        <taxon>Bacteria</taxon>
        <taxon>Pseudomonadati</taxon>
        <taxon>Pseudomonadota</taxon>
        <taxon>Alphaproteobacteria</taxon>
        <taxon>Hyphomicrobiales</taxon>
        <taxon>Rhizobiaceae</taxon>
        <taxon>Rhizobium/Agrobacterium group</taxon>
        <taxon>Pararhizobium</taxon>
    </lineage>
</organism>
<dbReference type="InterPro" id="IPR006675">
    <property type="entry name" value="HDIG_dom"/>
</dbReference>
<dbReference type="SUPFAM" id="SSF109604">
    <property type="entry name" value="HD-domain/PDEase-like"/>
    <property type="match status" value="1"/>
</dbReference>
<evidence type="ECO:0000259" key="2">
    <source>
        <dbReference type="PROSITE" id="PS51832"/>
    </source>
</evidence>
<comment type="caution">
    <text evidence="3">The sequence shown here is derived from an EMBL/GenBank/DDBJ whole genome shotgun (WGS) entry which is preliminary data.</text>
</comment>
<dbReference type="Gene3D" id="1.10.3210.10">
    <property type="entry name" value="Hypothetical protein af1432"/>
    <property type="match status" value="1"/>
</dbReference>
<dbReference type="Pfam" id="PF11871">
    <property type="entry name" value="DUF3391"/>
    <property type="match status" value="1"/>
</dbReference>
<dbReference type="InterPro" id="IPR037522">
    <property type="entry name" value="HD_GYP_dom"/>
</dbReference>
<evidence type="ECO:0000313" key="4">
    <source>
        <dbReference type="Proteomes" id="UP001230207"/>
    </source>
</evidence>
<dbReference type="RefSeq" id="WP_307234699.1">
    <property type="nucleotide sequence ID" value="NZ_JAUSVF010000002.1"/>
</dbReference>
<proteinExistence type="predicted"/>
<evidence type="ECO:0000256" key="1">
    <source>
        <dbReference type="SAM" id="MobiDB-lite"/>
    </source>
</evidence>
<feature type="domain" description="HD-GYP" evidence="2">
    <location>
        <begin position="130"/>
        <end position="322"/>
    </location>
</feature>
<dbReference type="EMBL" id="JAUSVF010000002">
    <property type="protein sequence ID" value="MDQ0322765.1"/>
    <property type="molecule type" value="Genomic_DNA"/>
</dbReference>
<evidence type="ECO:0000313" key="3">
    <source>
        <dbReference type="EMBL" id="MDQ0322765.1"/>
    </source>
</evidence>
<accession>A0ABU0BWX4</accession>
<dbReference type="CDD" id="cd00077">
    <property type="entry name" value="HDc"/>
    <property type="match status" value="1"/>
</dbReference>
<dbReference type="PANTHER" id="PTHR43155:SF2">
    <property type="entry name" value="CYCLIC DI-GMP PHOSPHODIESTERASE PA4108"/>
    <property type="match status" value="1"/>
</dbReference>
<reference evidence="3 4" key="1">
    <citation type="submission" date="2023-07" db="EMBL/GenBank/DDBJ databases">
        <title>Genomic Encyclopedia of Type Strains, Phase IV (KMG-IV): sequencing the most valuable type-strain genomes for metagenomic binning, comparative biology and taxonomic classification.</title>
        <authorList>
            <person name="Goeker M."/>
        </authorList>
    </citation>
    <scope>NUCLEOTIDE SEQUENCE [LARGE SCALE GENOMIC DNA]</scope>
    <source>
        <strain evidence="3 4">DSM 1112</strain>
    </source>
</reference>
<sequence length="322" mass="35677">MVKRIEKHELRVGMYIEALEGMWLNSPTSERRFLVSRQRDVEVLKASDVTGIYINTSKGLDRDGRRPNSAASANGREEAAGNVVQLEKQRATAKVLQESVASLESVFLASQSGAELDTEACMAVAGEIANSVKDGPSILLGMTRLKSKDKVTFLHSIAVSALLVHLGREMAFDEATVRCLGLAGLVHDIGKLAIPVEVLQKPSGLTEEERALIMNHTVLGHEILVQQGQLPDLVLDICLNHHERVDGKGYPNRVPGANLSIFARMAAICDVYEATTSVRPYKEPWSSKYAFNWMLQREGHFDHQLLWRFILSFDATDQRETA</sequence>
<dbReference type="InterPro" id="IPR003607">
    <property type="entry name" value="HD/PDEase_dom"/>
</dbReference>
<feature type="region of interest" description="Disordered" evidence="1">
    <location>
        <begin position="57"/>
        <end position="82"/>
    </location>
</feature>
<name>A0ABU0BWX4_9HYPH</name>
<gene>
    <name evidence="3" type="ORF">QO002_004971</name>
</gene>